<keyword evidence="7" id="KW-1185">Reference proteome</keyword>
<dbReference type="Gene3D" id="1.20.140.40">
    <property type="entry name" value="Invertase/pectin methylesterase inhibitor family protein"/>
    <property type="match status" value="1"/>
</dbReference>
<dbReference type="Pfam" id="PF04043">
    <property type="entry name" value="PMEI"/>
    <property type="match status" value="1"/>
</dbReference>
<dbReference type="InterPro" id="IPR035513">
    <property type="entry name" value="Invertase/methylesterase_inhib"/>
</dbReference>
<evidence type="ECO:0000256" key="1">
    <source>
        <dbReference type="ARBA" id="ARBA00022729"/>
    </source>
</evidence>
<dbReference type="PANTHER" id="PTHR35357:SF8">
    <property type="entry name" value="OS01G0111000 PROTEIN"/>
    <property type="match status" value="1"/>
</dbReference>
<feature type="domain" description="Pectinesterase inhibitor" evidence="5">
    <location>
        <begin position="75"/>
        <end position="214"/>
    </location>
</feature>
<evidence type="ECO:0000259" key="5">
    <source>
        <dbReference type="SMART" id="SM00856"/>
    </source>
</evidence>
<accession>A0A8T0P814</accession>
<feature type="compositionally biased region" description="Basic and acidic residues" evidence="4">
    <location>
        <begin position="67"/>
        <end position="80"/>
    </location>
</feature>
<feature type="non-terminal residue" evidence="6">
    <location>
        <position position="1"/>
    </location>
</feature>
<keyword evidence="2" id="KW-1015">Disulfide bond</keyword>
<dbReference type="SUPFAM" id="SSF101148">
    <property type="entry name" value="Plant invertase/pectin methylesterase inhibitor"/>
    <property type="match status" value="1"/>
</dbReference>
<evidence type="ECO:0000256" key="2">
    <source>
        <dbReference type="ARBA" id="ARBA00023157"/>
    </source>
</evidence>
<comment type="caution">
    <text evidence="6">The sequence shown here is derived from an EMBL/GenBank/DDBJ whole genome shotgun (WGS) entry which is preliminary data.</text>
</comment>
<dbReference type="PANTHER" id="PTHR35357">
    <property type="entry name" value="OS02G0537100 PROTEIN"/>
    <property type="match status" value="1"/>
</dbReference>
<dbReference type="EMBL" id="CM029052">
    <property type="protein sequence ID" value="KAG2558327.1"/>
    <property type="molecule type" value="Genomic_DNA"/>
</dbReference>
<dbReference type="Proteomes" id="UP000823388">
    <property type="component" value="Chromosome 8N"/>
</dbReference>
<evidence type="ECO:0000313" key="6">
    <source>
        <dbReference type="EMBL" id="KAG2558327.1"/>
    </source>
</evidence>
<evidence type="ECO:0000256" key="4">
    <source>
        <dbReference type="SAM" id="MobiDB-lite"/>
    </source>
</evidence>
<dbReference type="CDD" id="cd14859">
    <property type="entry name" value="PMEI_like"/>
    <property type="match status" value="1"/>
</dbReference>
<reference evidence="6" key="1">
    <citation type="submission" date="2020-05" db="EMBL/GenBank/DDBJ databases">
        <title>WGS assembly of Panicum virgatum.</title>
        <authorList>
            <person name="Lovell J.T."/>
            <person name="Jenkins J."/>
            <person name="Shu S."/>
            <person name="Juenger T.E."/>
            <person name="Schmutz J."/>
        </authorList>
    </citation>
    <scope>NUCLEOTIDE SEQUENCE</scope>
    <source>
        <strain evidence="6">AP13</strain>
    </source>
</reference>
<feature type="non-terminal residue" evidence="6">
    <location>
        <position position="222"/>
    </location>
</feature>
<gene>
    <name evidence="6" type="ORF">PVAP13_8NG145303</name>
</gene>
<dbReference type="AlphaFoldDB" id="A0A8T0P814"/>
<evidence type="ECO:0000313" key="7">
    <source>
        <dbReference type="Proteomes" id="UP000823388"/>
    </source>
</evidence>
<dbReference type="InterPro" id="IPR006501">
    <property type="entry name" value="Pectinesterase_inhib_dom"/>
</dbReference>
<dbReference type="SMART" id="SM00856">
    <property type="entry name" value="PMEI"/>
    <property type="match status" value="1"/>
</dbReference>
<comment type="similarity">
    <text evidence="3">Belongs to the PMEI family.</text>
</comment>
<proteinExistence type="inferred from homology"/>
<feature type="region of interest" description="Disordered" evidence="4">
    <location>
        <begin position="1"/>
        <end position="82"/>
    </location>
</feature>
<name>A0A8T0P814_PANVG</name>
<dbReference type="GO" id="GO:0004857">
    <property type="term" value="F:enzyme inhibitor activity"/>
    <property type="evidence" value="ECO:0007669"/>
    <property type="project" value="InterPro"/>
</dbReference>
<keyword evidence="1" id="KW-0732">Signal</keyword>
<protein>
    <recommendedName>
        <fullName evidence="5">Pectinesterase inhibitor domain-containing protein</fullName>
    </recommendedName>
</protein>
<sequence>APPARRRAPAITSLPGFPRPRKKTAARPSTPRRPQSAARTLRRRRTSLPPPRPAPSPGARLVLRWRGRSDRRPQPSREFGELAVDPSSAMADVHGLSAIAVSVAATDASSGAAALANGIAPEGKAPVPAADATVQALLRTCAARYGTARDALSAARDSIAEQDYDYASVHVSAATEYPQVCKALFRRQRPGQYPAELAAREEALRQLCFIALDIIALLSNTS</sequence>
<organism evidence="6 7">
    <name type="scientific">Panicum virgatum</name>
    <name type="common">Blackwell switchgrass</name>
    <dbReference type="NCBI Taxonomy" id="38727"/>
    <lineage>
        <taxon>Eukaryota</taxon>
        <taxon>Viridiplantae</taxon>
        <taxon>Streptophyta</taxon>
        <taxon>Embryophyta</taxon>
        <taxon>Tracheophyta</taxon>
        <taxon>Spermatophyta</taxon>
        <taxon>Magnoliopsida</taxon>
        <taxon>Liliopsida</taxon>
        <taxon>Poales</taxon>
        <taxon>Poaceae</taxon>
        <taxon>PACMAD clade</taxon>
        <taxon>Panicoideae</taxon>
        <taxon>Panicodae</taxon>
        <taxon>Paniceae</taxon>
        <taxon>Panicinae</taxon>
        <taxon>Panicum</taxon>
        <taxon>Panicum sect. Hiantes</taxon>
    </lineage>
</organism>
<evidence type="ECO:0000256" key="3">
    <source>
        <dbReference type="ARBA" id="ARBA00038471"/>
    </source>
</evidence>
<dbReference type="NCBIfam" id="TIGR01614">
    <property type="entry name" value="PME_inhib"/>
    <property type="match status" value="1"/>
</dbReference>